<evidence type="ECO:0000313" key="2">
    <source>
        <dbReference type="EMBL" id="ADK84025.1"/>
    </source>
</evidence>
<evidence type="ECO:0008006" key="4">
    <source>
        <dbReference type="Google" id="ProtNLM"/>
    </source>
</evidence>
<feature type="transmembrane region" description="Helical" evidence="1">
    <location>
        <begin position="222"/>
        <end position="242"/>
    </location>
</feature>
<keyword evidence="1" id="KW-0472">Membrane</keyword>
<gene>
    <name evidence="2" type="ordered locus">Deba_0653</name>
</gene>
<feature type="transmembrane region" description="Helical" evidence="1">
    <location>
        <begin position="295"/>
        <end position="318"/>
    </location>
</feature>
<dbReference type="STRING" id="644282.Deba_0653"/>
<sequence>MFADFMAWPALAKVLICFVAVLAAGRLGLKLGLALALAGPLLGLWMGLGPSDLAEPCALALGRPLTINLVLVVLLILVLSRLMQQTGQLQRIVESFGVAARSPKAAAAVMPALIGLLPMPGGALFSAPMVEASCPGWRAQDDLGAKLATVNYWFRHHGEYWWPLYPGVIFSVALLHVQLWAYVLLMLPLALVHVAAGWYFLLRPLELPAPALTDRRGGWAAFLREVGPIITVVAALPLFWLVELGLSAAGRPAPWPPGAPLLAGLVAAVAQVCLKGRLGWRDLWAALKRMETLDMTLLVLGVTIFQTFMSESGAVALVQLDLARYGVPTLAMVAALPFLSGMLTGIAFAFVATSFPLVVPLFADAQGVAFMAWGALAFFCGYAGMMLSPVHICFLMSRDYFACSLGRCYGVFAPALAVVAVAAALWLGGWIILG</sequence>
<protein>
    <recommendedName>
        <fullName evidence="4">DUF401 family protein</fullName>
    </recommendedName>
</protein>
<name>E1QEN9_DESB2</name>
<feature type="transmembrane region" description="Helical" evidence="1">
    <location>
        <begin position="6"/>
        <end position="24"/>
    </location>
</feature>
<dbReference type="AlphaFoldDB" id="E1QEN9"/>
<evidence type="ECO:0000313" key="3">
    <source>
        <dbReference type="Proteomes" id="UP000009047"/>
    </source>
</evidence>
<keyword evidence="3" id="KW-1185">Reference proteome</keyword>
<feature type="transmembrane region" description="Helical" evidence="1">
    <location>
        <begin position="370"/>
        <end position="397"/>
    </location>
</feature>
<dbReference type="KEGG" id="dbr:Deba_0653"/>
<dbReference type="HOGENOM" id="CLU_056143_0_0_7"/>
<feature type="transmembrane region" description="Helical" evidence="1">
    <location>
        <begin position="338"/>
        <end position="363"/>
    </location>
</feature>
<keyword evidence="1" id="KW-1133">Transmembrane helix</keyword>
<dbReference type="PANTHER" id="PTHR39556">
    <property type="entry name" value="PROTEIN, PUTATIVE-RELATED"/>
    <property type="match status" value="1"/>
</dbReference>
<feature type="transmembrane region" description="Helical" evidence="1">
    <location>
        <begin position="409"/>
        <end position="433"/>
    </location>
</feature>
<keyword evidence="1" id="KW-0812">Transmembrane</keyword>
<feature type="transmembrane region" description="Helical" evidence="1">
    <location>
        <begin position="105"/>
        <end position="127"/>
    </location>
</feature>
<dbReference type="Pfam" id="PF04165">
    <property type="entry name" value="DUF401"/>
    <property type="match status" value="2"/>
</dbReference>
<dbReference type="PANTHER" id="PTHR39556:SF1">
    <property type="entry name" value="PROTEIN, PUTATIVE-RELATED"/>
    <property type="match status" value="1"/>
</dbReference>
<dbReference type="Proteomes" id="UP000009047">
    <property type="component" value="Chromosome"/>
</dbReference>
<dbReference type="InterPro" id="IPR007294">
    <property type="entry name" value="DUF401"/>
</dbReference>
<accession>E1QEN9</accession>
<feature type="transmembrane region" description="Helical" evidence="1">
    <location>
        <begin position="31"/>
        <end position="48"/>
    </location>
</feature>
<feature type="transmembrane region" description="Helical" evidence="1">
    <location>
        <begin position="179"/>
        <end position="201"/>
    </location>
</feature>
<reference evidence="2 3" key="1">
    <citation type="journal article" date="2010" name="Stand. Genomic Sci.">
        <title>Complete genome sequence of Desulfarculus baarsii type strain (2st14).</title>
        <authorList>
            <person name="Sun H."/>
            <person name="Spring S."/>
            <person name="Lapidus A."/>
            <person name="Davenport K."/>
            <person name="Del Rio T.G."/>
            <person name="Tice H."/>
            <person name="Nolan M."/>
            <person name="Copeland A."/>
            <person name="Cheng J.F."/>
            <person name="Lucas S."/>
            <person name="Tapia R."/>
            <person name="Goodwin L."/>
            <person name="Pitluck S."/>
            <person name="Ivanova N."/>
            <person name="Pagani I."/>
            <person name="Mavromatis K."/>
            <person name="Ovchinnikova G."/>
            <person name="Pati A."/>
            <person name="Chen A."/>
            <person name="Palaniappan K."/>
            <person name="Hauser L."/>
            <person name="Chang Y.J."/>
            <person name="Jeffries C.D."/>
            <person name="Detter J.C."/>
            <person name="Han C."/>
            <person name="Rohde M."/>
            <person name="Brambilla E."/>
            <person name="Goker M."/>
            <person name="Woyke T."/>
            <person name="Bristow J."/>
            <person name="Eisen J.A."/>
            <person name="Markowitz V."/>
            <person name="Hugenholtz P."/>
            <person name="Kyrpides N.C."/>
            <person name="Klenk H.P."/>
            <person name="Land M."/>
        </authorList>
    </citation>
    <scope>NUCLEOTIDE SEQUENCE [LARGE SCALE GENOMIC DNA]</scope>
    <source>
        <strain evidence="3">ATCC 33931 / DSM 2075 / LMG 7858 / VKM B-1802 / 2st14</strain>
    </source>
</reference>
<dbReference type="EMBL" id="CP002085">
    <property type="protein sequence ID" value="ADK84025.1"/>
    <property type="molecule type" value="Genomic_DNA"/>
</dbReference>
<feature type="transmembrane region" description="Helical" evidence="1">
    <location>
        <begin position="60"/>
        <end position="84"/>
    </location>
</feature>
<evidence type="ECO:0000256" key="1">
    <source>
        <dbReference type="SAM" id="Phobius"/>
    </source>
</evidence>
<organism evidence="2 3">
    <name type="scientific">Desulfarculus baarsii (strain ATCC 33931 / DSM 2075 / LMG 7858 / VKM B-1802 / 2st14)</name>
    <dbReference type="NCBI Taxonomy" id="644282"/>
    <lineage>
        <taxon>Bacteria</taxon>
        <taxon>Pseudomonadati</taxon>
        <taxon>Thermodesulfobacteriota</taxon>
        <taxon>Desulfarculia</taxon>
        <taxon>Desulfarculales</taxon>
        <taxon>Desulfarculaceae</taxon>
        <taxon>Desulfarculus</taxon>
    </lineage>
</organism>
<proteinExistence type="predicted"/>
<dbReference type="RefSeq" id="WP_013257480.1">
    <property type="nucleotide sequence ID" value="NC_014365.1"/>
</dbReference>
<dbReference type="eggNOG" id="COG1906">
    <property type="taxonomic scope" value="Bacteria"/>
</dbReference>
<dbReference type="OrthoDB" id="367235at2"/>